<sequence length="75" mass="8284">MESDPHDFTAYVHPVLAVGCPDCGKPIGVWCVRPSGHRASGLHRSRRMEADRVFIDQHGENAAINRTADGWTISK</sequence>
<evidence type="ECO:0000313" key="3">
    <source>
        <dbReference type="Proteomes" id="UP000440304"/>
    </source>
</evidence>
<dbReference type="AlphaFoldDB" id="A0A6N8TL44"/>
<dbReference type="Pfam" id="PF24623">
    <property type="entry name" value="Phage_zn_bind_8"/>
    <property type="match status" value="1"/>
</dbReference>
<comment type="caution">
    <text evidence="2">The sequence shown here is derived from an EMBL/GenBank/DDBJ whole genome shotgun (WGS) entry which is preliminary data.</text>
</comment>
<proteinExistence type="predicted"/>
<feature type="domain" description="DNA-binding phage zinc finger" evidence="1">
    <location>
        <begin position="12"/>
        <end position="51"/>
    </location>
</feature>
<evidence type="ECO:0000313" key="2">
    <source>
        <dbReference type="EMBL" id="MXO01860.1"/>
    </source>
</evidence>
<dbReference type="Proteomes" id="UP000440304">
    <property type="component" value="Unassembled WGS sequence"/>
</dbReference>
<gene>
    <name evidence="2" type="ORF">GR156_16185</name>
</gene>
<dbReference type="InterPro" id="IPR056911">
    <property type="entry name" value="Phage_Znf_bind_put"/>
</dbReference>
<dbReference type="OrthoDB" id="7856071at2"/>
<accession>A0A6N8TL44</accession>
<evidence type="ECO:0000259" key="1">
    <source>
        <dbReference type="Pfam" id="PF24623"/>
    </source>
</evidence>
<reference evidence="2 3" key="1">
    <citation type="submission" date="2019-12" db="EMBL/GenBank/DDBJ databases">
        <title>Shinella granuli gen. nov., sp. nov., and proposal of the reclassification of Zoogloea ramigera ATCC 19623 as Shinella zoogloeoides sp. nov.</title>
        <authorList>
            <person name="Gao J."/>
        </authorList>
    </citation>
    <scope>NUCLEOTIDE SEQUENCE [LARGE SCALE GENOMIC DNA]</scope>
    <source>
        <strain evidence="2 3">DSM 287</strain>
    </source>
</reference>
<name>A0A6N8TL44_SHIZO</name>
<protein>
    <recommendedName>
        <fullName evidence="1">DNA-binding phage zinc finger domain-containing protein</fullName>
    </recommendedName>
</protein>
<organism evidence="2 3">
    <name type="scientific">Shinella zoogloeoides</name>
    <name type="common">Crabtreella saccharophila</name>
    <dbReference type="NCBI Taxonomy" id="352475"/>
    <lineage>
        <taxon>Bacteria</taxon>
        <taxon>Pseudomonadati</taxon>
        <taxon>Pseudomonadota</taxon>
        <taxon>Alphaproteobacteria</taxon>
        <taxon>Hyphomicrobiales</taxon>
        <taxon>Rhizobiaceae</taxon>
        <taxon>Shinella</taxon>
    </lineage>
</organism>
<dbReference type="EMBL" id="WUML01000015">
    <property type="protein sequence ID" value="MXO01860.1"/>
    <property type="molecule type" value="Genomic_DNA"/>
</dbReference>